<evidence type="ECO:0000313" key="3">
    <source>
        <dbReference type="EnsemblProtists" id="EKX52576"/>
    </source>
</evidence>
<name>L1JVG2_GUITC</name>
<keyword evidence="4" id="KW-1185">Reference proteome</keyword>
<evidence type="ECO:0000256" key="1">
    <source>
        <dbReference type="SAM" id="MobiDB-lite"/>
    </source>
</evidence>
<dbReference type="RefSeq" id="XP_005839556.1">
    <property type="nucleotide sequence ID" value="XM_005839499.1"/>
</dbReference>
<dbReference type="GeneID" id="17309349"/>
<sequence>MKGKKKTQAVFASNSSRKAEYDALKEENEKLRRLLEESKNSSKKRKRDDEAPQMEIAEPKTKQKSKVAIKKGAQASESKGGKSSTIKAASGSNANFMKMIEEQGLLEGNKGSQDALERDKKEVEELMEKLGPSWKAELQEDGLADFFESLDHLDEDSGLEDEQKEPQAKKPKSAAKGTGKSKGKKH</sequence>
<dbReference type="AlphaFoldDB" id="L1JVG2"/>
<feature type="compositionally biased region" description="Basic and acidic residues" evidence="1">
    <location>
        <begin position="17"/>
        <end position="40"/>
    </location>
</feature>
<feature type="compositionally biased region" description="Polar residues" evidence="1">
    <location>
        <begin position="75"/>
        <end position="95"/>
    </location>
</feature>
<feature type="compositionally biased region" description="Basic residues" evidence="1">
    <location>
        <begin position="169"/>
        <end position="186"/>
    </location>
</feature>
<feature type="region of interest" description="Disordered" evidence="1">
    <location>
        <begin position="146"/>
        <end position="186"/>
    </location>
</feature>
<gene>
    <name evidence="2" type="ORF">GUITHDRAFT_133639</name>
</gene>
<proteinExistence type="predicted"/>
<evidence type="ECO:0000313" key="2">
    <source>
        <dbReference type="EMBL" id="EKX52576.1"/>
    </source>
</evidence>
<feature type="compositionally biased region" description="Acidic residues" evidence="1">
    <location>
        <begin position="153"/>
        <end position="163"/>
    </location>
</feature>
<protein>
    <submittedName>
        <fullName evidence="2 3">Uncharacterized protein</fullName>
    </submittedName>
</protein>
<feature type="compositionally biased region" description="Basic and acidic residues" evidence="1">
    <location>
        <begin position="115"/>
        <end position="125"/>
    </location>
</feature>
<dbReference type="EMBL" id="JH992972">
    <property type="protein sequence ID" value="EKX52576.1"/>
    <property type="molecule type" value="Genomic_DNA"/>
</dbReference>
<dbReference type="Proteomes" id="UP000011087">
    <property type="component" value="Unassembled WGS sequence"/>
</dbReference>
<dbReference type="EnsemblProtists" id="EKX52576">
    <property type="protein sequence ID" value="EKX52576"/>
    <property type="gene ID" value="GUITHDRAFT_133639"/>
</dbReference>
<organism evidence="2">
    <name type="scientific">Guillardia theta (strain CCMP2712)</name>
    <name type="common">Cryptophyte</name>
    <dbReference type="NCBI Taxonomy" id="905079"/>
    <lineage>
        <taxon>Eukaryota</taxon>
        <taxon>Cryptophyceae</taxon>
        <taxon>Pyrenomonadales</taxon>
        <taxon>Geminigeraceae</taxon>
        <taxon>Guillardia</taxon>
    </lineage>
</organism>
<reference evidence="2 4" key="1">
    <citation type="journal article" date="2012" name="Nature">
        <title>Algal genomes reveal evolutionary mosaicism and the fate of nucleomorphs.</title>
        <authorList>
            <consortium name="DOE Joint Genome Institute"/>
            <person name="Curtis B.A."/>
            <person name="Tanifuji G."/>
            <person name="Burki F."/>
            <person name="Gruber A."/>
            <person name="Irimia M."/>
            <person name="Maruyama S."/>
            <person name="Arias M.C."/>
            <person name="Ball S.G."/>
            <person name="Gile G.H."/>
            <person name="Hirakawa Y."/>
            <person name="Hopkins J.F."/>
            <person name="Kuo A."/>
            <person name="Rensing S.A."/>
            <person name="Schmutz J."/>
            <person name="Symeonidi A."/>
            <person name="Elias M."/>
            <person name="Eveleigh R.J."/>
            <person name="Herman E.K."/>
            <person name="Klute M.J."/>
            <person name="Nakayama T."/>
            <person name="Obornik M."/>
            <person name="Reyes-Prieto A."/>
            <person name="Armbrust E.V."/>
            <person name="Aves S.J."/>
            <person name="Beiko R.G."/>
            <person name="Coutinho P."/>
            <person name="Dacks J.B."/>
            <person name="Durnford D.G."/>
            <person name="Fast N.M."/>
            <person name="Green B.R."/>
            <person name="Grisdale C.J."/>
            <person name="Hempel F."/>
            <person name="Henrissat B."/>
            <person name="Hoppner M.P."/>
            <person name="Ishida K."/>
            <person name="Kim E."/>
            <person name="Koreny L."/>
            <person name="Kroth P.G."/>
            <person name="Liu Y."/>
            <person name="Malik S.B."/>
            <person name="Maier U.G."/>
            <person name="McRose D."/>
            <person name="Mock T."/>
            <person name="Neilson J.A."/>
            <person name="Onodera N.T."/>
            <person name="Poole A.M."/>
            <person name="Pritham E.J."/>
            <person name="Richards T.A."/>
            <person name="Rocap G."/>
            <person name="Roy S.W."/>
            <person name="Sarai C."/>
            <person name="Schaack S."/>
            <person name="Shirato S."/>
            <person name="Slamovits C.H."/>
            <person name="Spencer D.F."/>
            <person name="Suzuki S."/>
            <person name="Worden A.Z."/>
            <person name="Zauner S."/>
            <person name="Barry K."/>
            <person name="Bell C."/>
            <person name="Bharti A.K."/>
            <person name="Crow J.A."/>
            <person name="Grimwood J."/>
            <person name="Kramer R."/>
            <person name="Lindquist E."/>
            <person name="Lucas S."/>
            <person name="Salamov A."/>
            <person name="McFadden G.I."/>
            <person name="Lane C.E."/>
            <person name="Keeling P.J."/>
            <person name="Gray M.W."/>
            <person name="Grigoriev I.V."/>
            <person name="Archibald J.M."/>
        </authorList>
    </citation>
    <scope>NUCLEOTIDE SEQUENCE</scope>
    <source>
        <strain evidence="2 4">CCMP2712</strain>
    </source>
</reference>
<dbReference type="KEGG" id="gtt:GUITHDRAFT_133639"/>
<accession>L1JVG2</accession>
<dbReference type="PaxDb" id="55529-EKX52576"/>
<dbReference type="HOGENOM" id="CLU_1457125_0_0_1"/>
<evidence type="ECO:0000313" key="4">
    <source>
        <dbReference type="Proteomes" id="UP000011087"/>
    </source>
</evidence>
<reference evidence="3" key="3">
    <citation type="submission" date="2016-03" db="UniProtKB">
        <authorList>
            <consortium name="EnsemblProtists"/>
        </authorList>
    </citation>
    <scope>IDENTIFICATION</scope>
</reference>
<feature type="region of interest" description="Disordered" evidence="1">
    <location>
        <begin position="1"/>
        <end position="125"/>
    </location>
</feature>
<reference evidence="4" key="2">
    <citation type="submission" date="2012-11" db="EMBL/GenBank/DDBJ databases">
        <authorList>
            <person name="Kuo A."/>
            <person name="Curtis B.A."/>
            <person name="Tanifuji G."/>
            <person name="Burki F."/>
            <person name="Gruber A."/>
            <person name="Irimia M."/>
            <person name="Maruyama S."/>
            <person name="Arias M.C."/>
            <person name="Ball S.G."/>
            <person name="Gile G.H."/>
            <person name="Hirakawa Y."/>
            <person name="Hopkins J.F."/>
            <person name="Rensing S.A."/>
            <person name="Schmutz J."/>
            <person name="Symeonidi A."/>
            <person name="Elias M."/>
            <person name="Eveleigh R.J."/>
            <person name="Herman E.K."/>
            <person name="Klute M.J."/>
            <person name="Nakayama T."/>
            <person name="Obornik M."/>
            <person name="Reyes-Prieto A."/>
            <person name="Armbrust E.V."/>
            <person name="Aves S.J."/>
            <person name="Beiko R.G."/>
            <person name="Coutinho P."/>
            <person name="Dacks J.B."/>
            <person name="Durnford D.G."/>
            <person name="Fast N.M."/>
            <person name="Green B.R."/>
            <person name="Grisdale C."/>
            <person name="Hempe F."/>
            <person name="Henrissat B."/>
            <person name="Hoppner M.P."/>
            <person name="Ishida K.-I."/>
            <person name="Kim E."/>
            <person name="Koreny L."/>
            <person name="Kroth P.G."/>
            <person name="Liu Y."/>
            <person name="Malik S.-B."/>
            <person name="Maier U.G."/>
            <person name="McRose D."/>
            <person name="Mock T."/>
            <person name="Neilson J.A."/>
            <person name="Onodera N.T."/>
            <person name="Poole A.M."/>
            <person name="Pritham E.J."/>
            <person name="Richards T.A."/>
            <person name="Rocap G."/>
            <person name="Roy S.W."/>
            <person name="Sarai C."/>
            <person name="Schaack S."/>
            <person name="Shirato S."/>
            <person name="Slamovits C.H."/>
            <person name="Spencer D.F."/>
            <person name="Suzuki S."/>
            <person name="Worden A.Z."/>
            <person name="Zauner S."/>
            <person name="Barry K."/>
            <person name="Bell C."/>
            <person name="Bharti A.K."/>
            <person name="Crow J.A."/>
            <person name="Grimwood J."/>
            <person name="Kramer R."/>
            <person name="Lindquist E."/>
            <person name="Lucas S."/>
            <person name="Salamov A."/>
            <person name="McFadden G.I."/>
            <person name="Lane C.E."/>
            <person name="Keeling P.J."/>
            <person name="Gray M.W."/>
            <person name="Grigoriev I.V."/>
            <person name="Archibald J.M."/>
        </authorList>
    </citation>
    <scope>NUCLEOTIDE SEQUENCE</scope>
    <source>
        <strain evidence="4">CCMP2712</strain>
    </source>
</reference>